<feature type="domain" description="DUF5614" evidence="3">
    <location>
        <begin position="35"/>
        <end position="199"/>
    </location>
</feature>
<dbReference type="InterPro" id="IPR041076">
    <property type="entry name" value="DUF5614"/>
</dbReference>
<name>A0A1Y1YEQ9_9FUNG</name>
<proteinExistence type="inferred from homology"/>
<evidence type="ECO:0000259" key="2">
    <source>
        <dbReference type="Pfam" id="PF07000"/>
    </source>
</evidence>
<evidence type="ECO:0000256" key="1">
    <source>
        <dbReference type="ARBA" id="ARBA00006588"/>
    </source>
</evidence>
<dbReference type="PANTHER" id="PTHR13379:SF0">
    <property type="entry name" value="UPF0415 PROTEIN C7ORF25"/>
    <property type="match status" value="1"/>
</dbReference>
<dbReference type="InParanoid" id="A0A1Y1YEQ9"/>
<evidence type="ECO:0000259" key="3">
    <source>
        <dbReference type="Pfam" id="PF18474"/>
    </source>
</evidence>
<evidence type="ECO:0000313" key="5">
    <source>
        <dbReference type="Proteomes" id="UP000193498"/>
    </source>
</evidence>
<comment type="caution">
    <text evidence="4">The sequence shown here is derived from an EMBL/GenBank/DDBJ whole genome shotgun (WGS) entry which is preliminary data.</text>
</comment>
<dbReference type="STRING" id="1314790.A0A1Y1YEQ9"/>
<comment type="similarity">
    <text evidence="1">Belongs to the UPF0415 family.</text>
</comment>
<feature type="domain" description="DUF1308" evidence="2">
    <location>
        <begin position="223"/>
        <end position="315"/>
    </location>
</feature>
<dbReference type="Proteomes" id="UP000193498">
    <property type="component" value="Unassembled WGS sequence"/>
</dbReference>
<dbReference type="Pfam" id="PF07000">
    <property type="entry name" value="DUF1308"/>
    <property type="match status" value="1"/>
</dbReference>
<dbReference type="AlphaFoldDB" id="A0A1Y1YEQ9"/>
<keyword evidence="5" id="KW-1185">Reference proteome</keyword>
<evidence type="ECO:0008006" key="6">
    <source>
        <dbReference type="Google" id="ProtNLM"/>
    </source>
</evidence>
<dbReference type="InterPro" id="IPR010733">
    <property type="entry name" value="DUF1308"/>
</dbReference>
<evidence type="ECO:0000313" key="4">
    <source>
        <dbReference type="EMBL" id="ORX96531.1"/>
    </source>
</evidence>
<reference evidence="4 5" key="1">
    <citation type="submission" date="2016-07" db="EMBL/GenBank/DDBJ databases">
        <title>Pervasive Adenine N6-methylation of Active Genes in Fungi.</title>
        <authorList>
            <consortium name="DOE Joint Genome Institute"/>
            <person name="Mondo S.J."/>
            <person name="Dannebaum R.O."/>
            <person name="Kuo R.C."/>
            <person name="Labutti K."/>
            <person name="Haridas S."/>
            <person name="Kuo A."/>
            <person name="Salamov A."/>
            <person name="Ahrendt S.R."/>
            <person name="Lipzen A."/>
            <person name="Sullivan W."/>
            <person name="Andreopoulos W.B."/>
            <person name="Clum A."/>
            <person name="Lindquist E."/>
            <person name="Daum C."/>
            <person name="Ramamoorthy G.K."/>
            <person name="Gryganskyi A."/>
            <person name="Culley D."/>
            <person name="Magnuson J.K."/>
            <person name="James T.Y."/>
            <person name="O'Malley M.A."/>
            <person name="Stajich J.E."/>
            <person name="Spatafora J.W."/>
            <person name="Visel A."/>
            <person name="Grigoriev I.V."/>
        </authorList>
    </citation>
    <scope>NUCLEOTIDE SEQUENCE [LARGE SCALE GENOMIC DNA]</scope>
    <source>
        <strain evidence="4 5">CBS 931.73</strain>
    </source>
</reference>
<gene>
    <name evidence="4" type="ORF">K493DRAFT_336881</name>
</gene>
<organism evidence="4 5">
    <name type="scientific">Basidiobolus meristosporus CBS 931.73</name>
    <dbReference type="NCBI Taxonomy" id="1314790"/>
    <lineage>
        <taxon>Eukaryota</taxon>
        <taxon>Fungi</taxon>
        <taxon>Fungi incertae sedis</taxon>
        <taxon>Zoopagomycota</taxon>
        <taxon>Entomophthoromycotina</taxon>
        <taxon>Basidiobolomycetes</taxon>
        <taxon>Basidiobolales</taxon>
        <taxon>Basidiobolaceae</taxon>
        <taxon>Basidiobolus</taxon>
    </lineage>
</organism>
<dbReference type="Pfam" id="PF18474">
    <property type="entry name" value="DUF5614"/>
    <property type="match status" value="1"/>
</dbReference>
<accession>A0A1Y1YEQ9</accession>
<dbReference type="EMBL" id="MCFE01000152">
    <property type="protein sequence ID" value="ORX96531.1"/>
    <property type="molecule type" value="Genomic_DNA"/>
</dbReference>
<dbReference type="OrthoDB" id="441890at2759"/>
<sequence>MDGNSPDEVAFLEEASPQILKEQAVALLKEIEPYQGKIAGISKLERGIVAELSYLEKTPTDEIDLNCTNLKYYSAIVETLKHSSRPIAVLNGYRYYPKQTKHLQKVLVDVVAEDGQKWIKVSKLYKRGGHKCSVESDYSDFEDPWPHSKDSPLLRYARKMLEASRQNLLHFKPPKIAFVKYEEIEDSLTLYLRSVGILIEEPYKPTSRTSFIPDRYEHYCTELNLDVTSLIALVSDLTHSLTRPIDPQVFKEKPLMDQASQELSEPILPMFTRLFYTRTLYTTRSAYTKFFELITLIGGERETIRANQIFTKVAIPYQGSSELFCSWKRLGFSEVPFVSVIEDQPSPRFSELFSHPNRPKKFTALTMAVFGTGDQLKMTTVTGKSSTSRSLEQIELKSWSVFEHSPRSLVEKRLSL</sequence>
<dbReference type="PANTHER" id="PTHR13379">
    <property type="entry name" value="UNCHARACTERIZED DUF1308"/>
    <property type="match status" value="1"/>
</dbReference>
<protein>
    <recommendedName>
        <fullName evidence="6">DUF1308 domain-containing protein</fullName>
    </recommendedName>
</protein>